<dbReference type="STRING" id="45351.A7RG45"/>
<dbReference type="eggNOG" id="KOG3581">
    <property type="taxonomic scope" value="Eukaryota"/>
</dbReference>
<evidence type="ECO:0000256" key="1">
    <source>
        <dbReference type="ARBA" id="ARBA00006798"/>
    </source>
</evidence>
<evidence type="ECO:0000256" key="4">
    <source>
        <dbReference type="ARBA" id="ARBA00022777"/>
    </source>
</evidence>
<dbReference type="PANTHER" id="PTHR11547:SF57">
    <property type="entry name" value="PHOSPHAGEN KINASE C-TERMINAL DOMAIN-CONTAINING PROTEIN"/>
    <property type="match status" value="1"/>
</dbReference>
<feature type="binding site" evidence="7">
    <location>
        <begin position="290"/>
        <end position="294"/>
    </location>
    <ligand>
        <name>ATP</name>
        <dbReference type="ChEBI" id="CHEBI:30616"/>
    </ligand>
</feature>
<dbReference type="SUPFAM" id="SSF55931">
    <property type="entry name" value="Glutamine synthetase/guanido kinase"/>
    <property type="match status" value="1"/>
</dbReference>
<feature type="domain" description="Phosphagen kinase C-terminal" evidence="9">
    <location>
        <begin position="124"/>
        <end position="366"/>
    </location>
</feature>
<dbReference type="PROSITE" id="PS51510">
    <property type="entry name" value="PHOSPHAGEN_KINASE_C"/>
    <property type="match status" value="1"/>
</dbReference>
<dbReference type="OMA" id="DHLGYIV"/>
<dbReference type="Proteomes" id="UP000001593">
    <property type="component" value="Unassembled WGS sequence"/>
</dbReference>
<evidence type="ECO:0008006" key="12">
    <source>
        <dbReference type="Google" id="ProtNLM"/>
    </source>
</evidence>
<reference evidence="10 11" key="1">
    <citation type="journal article" date="2007" name="Science">
        <title>Sea anemone genome reveals ancestral eumetazoan gene repertoire and genomic organization.</title>
        <authorList>
            <person name="Putnam N.H."/>
            <person name="Srivastava M."/>
            <person name="Hellsten U."/>
            <person name="Dirks B."/>
            <person name="Chapman J."/>
            <person name="Salamov A."/>
            <person name="Terry A."/>
            <person name="Shapiro H."/>
            <person name="Lindquist E."/>
            <person name="Kapitonov V.V."/>
            <person name="Jurka J."/>
            <person name="Genikhovich G."/>
            <person name="Grigoriev I.V."/>
            <person name="Lucas S.M."/>
            <person name="Steele R.E."/>
            <person name="Finnerty J.R."/>
            <person name="Technau U."/>
            <person name="Martindale M.Q."/>
            <person name="Rokhsar D.S."/>
        </authorList>
    </citation>
    <scope>NUCLEOTIDE SEQUENCE [LARGE SCALE GENOMIC DNA]</scope>
    <source>
        <strain evidence="11">CH2 X CH6</strain>
    </source>
</reference>
<dbReference type="HOGENOM" id="CLU_019868_4_2_1"/>
<accession>A7RG45</accession>
<feature type="binding site" evidence="7">
    <location>
        <begin position="127"/>
        <end position="131"/>
    </location>
    <ligand>
        <name>ATP</name>
        <dbReference type="ChEBI" id="CHEBI:30616"/>
    </ligand>
</feature>
<dbReference type="AlphaFoldDB" id="A7RG45"/>
<dbReference type="InterPro" id="IPR022413">
    <property type="entry name" value="ATP-guanido_PTrfase_N"/>
</dbReference>
<dbReference type="InParanoid" id="A7RG45"/>
<dbReference type="InterPro" id="IPR014746">
    <property type="entry name" value="Gln_synth/guanido_kin_cat_dom"/>
</dbReference>
<dbReference type="GO" id="GO:0005524">
    <property type="term" value="F:ATP binding"/>
    <property type="evidence" value="ECO:0007669"/>
    <property type="project" value="UniProtKB-UniRule"/>
</dbReference>
<keyword evidence="11" id="KW-1185">Reference proteome</keyword>
<keyword evidence="2 7" id="KW-0808">Transferase</keyword>
<dbReference type="Gene3D" id="3.30.590.10">
    <property type="entry name" value="Glutamine synthetase/guanido kinase, catalytic domain"/>
    <property type="match status" value="1"/>
</dbReference>
<dbReference type="PANTHER" id="PTHR11547">
    <property type="entry name" value="ARGININE OR CREATINE KINASE"/>
    <property type="match status" value="1"/>
</dbReference>
<dbReference type="FunFam" id="1.10.135.10:FF:000005">
    <property type="entry name" value="Glycocyamine kinase beta chain"/>
    <property type="match status" value="1"/>
</dbReference>
<evidence type="ECO:0000259" key="8">
    <source>
        <dbReference type="PROSITE" id="PS51509"/>
    </source>
</evidence>
<gene>
    <name evidence="10" type="ORF">NEMVEDRAFT_v1g227908</name>
</gene>
<evidence type="ECO:0000256" key="3">
    <source>
        <dbReference type="ARBA" id="ARBA00022741"/>
    </source>
</evidence>
<dbReference type="SUPFAM" id="SSF48034">
    <property type="entry name" value="Guanido kinase N-terminal domain"/>
    <property type="match status" value="1"/>
</dbReference>
<sequence>MSSEEWRRRNGYLRFPAYGNFPDLSLNNTLMAKYLTPEMYEKLKNRKTSGKFTLEKLIQVGVDCPSVPWGRAAGVVAGDEETYTVFSPILDSVIKDLHDYGPEEKQKRDVDCKGLRDATIPRAKWKATRITAWRSLKGYRFPAACGRLDRRQIEQAIQSALKRLKGEFKGKYYSIVDLPESDQKHLTANNLMLVHNTPEMTCSERSRDWPDARGIFFTSDKTFVVHVNEADHLKVICWSQGSDLFDTYDRFQRGLSQLEEELKQNDEEFALSDHLGYIVSDPRHLGTAMEVRMRVQFRHLATDNRLHFALKCLNMKRCRQGKILAVQLLQGMVEGINKLSGLEALLDQGHEIHEALNDLQDAPVVLPQLRFQ</sequence>
<evidence type="ECO:0000256" key="6">
    <source>
        <dbReference type="PROSITE-ProRule" id="PRU00842"/>
    </source>
</evidence>
<feature type="binding site" evidence="7">
    <location>
        <begin position="317"/>
        <end position="322"/>
    </location>
    <ligand>
        <name>ATP</name>
        <dbReference type="ChEBI" id="CHEBI:30616"/>
    </ligand>
</feature>
<dbReference type="InterPro" id="IPR022414">
    <property type="entry name" value="ATP-guanido_PTrfase_cat"/>
</dbReference>
<evidence type="ECO:0000256" key="2">
    <source>
        <dbReference type="ARBA" id="ARBA00022679"/>
    </source>
</evidence>
<keyword evidence="5 7" id="KW-0067">ATP-binding</keyword>
<comment type="similarity">
    <text evidence="1 6">Belongs to the ATP:guanido phosphotransferase family.</text>
</comment>
<evidence type="ECO:0000313" key="11">
    <source>
        <dbReference type="Proteomes" id="UP000001593"/>
    </source>
</evidence>
<dbReference type="GO" id="GO:0005739">
    <property type="term" value="C:mitochondrion"/>
    <property type="evidence" value="ECO:0000318"/>
    <property type="project" value="GO_Central"/>
</dbReference>
<evidence type="ECO:0000313" key="10">
    <source>
        <dbReference type="EMBL" id="EDO49355.1"/>
    </source>
</evidence>
<name>A7RG45_NEMVE</name>
<evidence type="ECO:0000259" key="9">
    <source>
        <dbReference type="PROSITE" id="PS51510"/>
    </source>
</evidence>
<organism evidence="10 11">
    <name type="scientific">Nematostella vectensis</name>
    <name type="common">Starlet sea anemone</name>
    <dbReference type="NCBI Taxonomy" id="45351"/>
    <lineage>
        <taxon>Eukaryota</taxon>
        <taxon>Metazoa</taxon>
        <taxon>Cnidaria</taxon>
        <taxon>Anthozoa</taxon>
        <taxon>Hexacorallia</taxon>
        <taxon>Actiniaria</taxon>
        <taxon>Edwardsiidae</taxon>
        <taxon>Nematostella</taxon>
    </lineage>
</organism>
<keyword evidence="3 7" id="KW-0547">Nucleotide-binding</keyword>
<dbReference type="GO" id="GO:0046314">
    <property type="term" value="P:phosphocreatine biosynthetic process"/>
    <property type="evidence" value="ECO:0000318"/>
    <property type="project" value="GO_Central"/>
</dbReference>
<dbReference type="InterPro" id="IPR036802">
    <property type="entry name" value="ATP-guanido_PTrfase_N_sf"/>
</dbReference>
<dbReference type="Pfam" id="PF00217">
    <property type="entry name" value="ATP-gua_Ptrans"/>
    <property type="match status" value="1"/>
</dbReference>
<evidence type="ECO:0000256" key="5">
    <source>
        <dbReference type="ARBA" id="ARBA00022840"/>
    </source>
</evidence>
<protein>
    <recommendedName>
        <fullName evidence="12">Creatine kinase</fullName>
    </recommendedName>
</protein>
<evidence type="ECO:0000256" key="7">
    <source>
        <dbReference type="PROSITE-ProRule" id="PRU00843"/>
    </source>
</evidence>
<dbReference type="Pfam" id="PF02807">
    <property type="entry name" value="ATP-gua_PtransN"/>
    <property type="match status" value="1"/>
</dbReference>
<comment type="caution">
    <text evidence="7">Lacks conserved residue(s) required for the propagation of feature annotation.</text>
</comment>
<dbReference type="Gene3D" id="1.10.135.10">
    <property type="entry name" value="ATP:guanido phosphotransferase, N-terminal domain"/>
    <property type="match status" value="1"/>
</dbReference>
<dbReference type="EMBL" id="DS469509">
    <property type="protein sequence ID" value="EDO49355.1"/>
    <property type="molecule type" value="Genomic_DNA"/>
</dbReference>
<feature type="domain" description="Phosphagen kinase N-terminal" evidence="8">
    <location>
        <begin position="12"/>
        <end position="99"/>
    </location>
</feature>
<keyword evidence="4 7" id="KW-0418">Kinase</keyword>
<dbReference type="PhylomeDB" id="A7RG45"/>
<dbReference type="GO" id="GO:0004111">
    <property type="term" value="F:creatine kinase activity"/>
    <property type="evidence" value="ECO:0000318"/>
    <property type="project" value="GO_Central"/>
</dbReference>
<dbReference type="InterPro" id="IPR000749">
    <property type="entry name" value="ATP-guanido_PTrfase"/>
</dbReference>
<proteinExistence type="inferred from homology"/>
<dbReference type="PROSITE" id="PS51509">
    <property type="entry name" value="PHOSPHAGEN_KINASE_N"/>
    <property type="match status" value="1"/>
</dbReference>
<dbReference type="CDD" id="cd07931">
    <property type="entry name" value="eukaryotic_phosphagen_kinases"/>
    <property type="match status" value="1"/>
</dbReference>